<dbReference type="RefSeq" id="XP_009834132.1">
    <property type="nucleotide sequence ID" value="XM_009835830.1"/>
</dbReference>
<organism evidence="10">
    <name type="scientific">Aphanomyces astaci</name>
    <name type="common">Crayfish plague agent</name>
    <dbReference type="NCBI Taxonomy" id="112090"/>
    <lineage>
        <taxon>Eukaryota</taxon>
        <taxon>Sar</taxon>
        <taxon>Stramenopiles</taxon>
        <taxon>Oomycota</taxon>
        <taxon>Saprolegniomycetes</taxon>
        <taxon>Saprolegniales</taxon>
        <taxon>Verrucalvaceae</taxon>
        <taxon>Aphanomyces</taxon>
    </lineage>
</organism>
<evidence type="ECO:0000256" key="4">
    <source>
        <dbReference type="ARBA" id="ARBA00022837"/>
    </source>
</evidence>
<evidence type="ECO:0000256" key="3">
    <source>
        <dbReference type="ARBA" id="ARBA00022692"/>
    </source>
</evidence>
<feature type="transmembrane region" description="Helical" evidence="8">
    <location>
        <begin position="646"/>
        <end position="668"/>
    </location>
</feature>
<dbReference type="PANTHER" id="PTHR30509">
    <property type="entry name" value="P-HYDROXYBENZOIC ACID EFFLUX PUMP SUBUNIT-RELATED"/>
    <property type="match status" value="1"/>
</dbReference>
<dbReference type="GO" id="GO:0005509">
    <property type="term" value="F:calcium ion binding"/>
    <property type="evidence" value="ECO:0007669"/>
    <property type="project" value="InterPro"/>
</dbReference>
<feature type="transmembrane region" description="Helical" evidence="8">
    <location>
        <begin position="171"/>
        <end position="190"/>
    </location>
</feature>
<feature type="domain" description="EF-hand" evidence="9">
    <location>
        <begin position="980"/>
        <end position="1015"/>
    </location>
</feature>
<keyword evidence="5 8" id="KW-1133">Transmembrane helix</keyword>
<evidence type="ECO:0000256" key="7">
    <source>
        <dbReference type="SAM" id="MobiDB-lite"/>
    </source>
</evidence>
<feature type="region of interest" description="Disordered" evidence="7">
    <location>
        <begin position="70"/>
        <end position="107"/>
    </location>
</feature>
<dbReference type="VEuPathDB" id="FungiDB:H257_09585"/>
<keyword evidence="4" id="KW-0106">Calcium</keyword>
<feature type="transmembrane region" description="Helical" evidence="8">
    <location>
        <begin position="325"/>
        <end position="348"/>
    </location>
</feature>
<keyword evidence="3 8" id="KW-0812">Transmembrane</keyword>
<reference evidence="10" key="1">
    <citation type="submission" date="2013-12" db="EMBL/GenBank/DDBJ databases">
        <title>The Genome Sequence of Aphanomyces astaci APO3.</title>
        <authorList>
            <consortium name="The Broad Institute Genomics Platform"/>
            <person name="Russ C."/>
            <person name="Tyler B."/>
            <person name="van West P."/>
            <person name="Dieguez-Uribeondo J."/>
            <person name="Young S.K."/>
            <person name="Zeng Q."/>
            <person name="Gargeya S."/>
            <person name="Fitzgerald M."/>
            <person name="Abouelleil A."/>
            <person name="Alvarado L."/>
            <person name="Chapman S.B."/>
            <person name="Gainer-Dewar J."/>
            <person name="Goldberg J."/>
            <person name="Griggs A."/>
            <person name="Gujja S."/>
            <person name="Hansen M."/>
            <person name="Howarth C."/>
            <person name="Imamovic A."/>
            <person name="Ireland A."/>
            <person name="Larimer J."/>
            <person name="McCowan C."/>
            <person name="Murphy C."/>
            <person name="Pearson M."/>
            <person name="Poon T.W."/>
            <person name="Priest M."/>
            <person name="Roberts A."/>
            <person name="Saif S."/>
            <person name="Shea T."/>
            <person name="Sykes S."/>
            <person name="Wortman J."/>
            <person name="Nusbaum C."/>
            <person name="Birren B."/>
        </authorList>
    </citation>
    <scope>NUCLEOTIDE SEQUENCE [LARGE SCALE GENOMIC DNA]</scope>
    <source>
        <strain evidence="10">APO3</strain>
    </source>
</reference>
<dbReference type="OrthoDB" id="191686at2759"/>
<dbReference type="SUPFAM" id="SSF47473">
    <property type="entry name" value="EF-hand"/>
    <property type="match status" value="1"/>
</dbReference>
<accession>W4GA86</accession>
<dbReference type="PROSITE" id="PS50222">
    <property type="entry name" value="EF_HAND_2"/>
    <property type="match status" value="2"/>
</dbReference>
<evidence type="ECO:0000259" key="9">
    <source>
        <dbReference type="PROSITE" id="PS50222"/>
    </source>
</evidence>
<dbReference type="Gene3D" id="1.10.238.10">
    <property type="entry name" value="EF-hand"/>
    <property type="match status" value="1"/>
</dbReference>
<feature type="transmembrane region" description="Helical" evidence="8">
    <location>
        <begin position="287"/>
        <end position="305"/>
    </location>
</feature>
<comment type="subcellular location">
    <subcellularLocation>
        <location evidence="1">Cell membrane</location>
        <topology evidence="1">Multi-pass membrane protein</topology>
    </subcellularLocation>
</comment>
<feature type="transmembrane region" description="Helical" evidence="8">
    <location>
        <begin position="606"/>
        <end position="626"/>
    </location>
</feature>
<evidence type="ECO:0000256" key="1">
    <source>
        <dbReference type="ARBA" id="ARBA00004651"/>
    </source>
</evidence>
<protein>
    <recommendedName>
        <fullName evidence="9">EF-hand domain-containing protein</fullName>
    </recommendedName>
</protein>
<dbReference type="EMBL" id="KI913136">
    <property type="protein sequence ID" value="ETV76587.1"/>
    <property type="molecule type" value="Genomic_DNA"/>
</dbReference>
<keyword evidence="6 8" id="KW-0472">Membrane</keyword>
<feature type="transmembrane region" description="Helical" evidence="8">
    <location>
        <begin position="743"/>
        <end position="766"/>
    </location>
</feature>
<dbReference type="InterPro" id="IPR018247">
    <property type="entry name" value="EF_Hand_1_Ca_BS"/>
</dbReference>
<dbReference type="GO" id="GO:0005886">
    <property type="term" value="C:plasma membrane"/>
    <property type="evidence" value="ECO:0007669"/>
    <property type="project" value="UniProtKB-SubCell"/>
</dbReference>
<proteinExistence type="predicted"/>
<feature type="transmembrane region" description="Helical" evidence="8">
    <location>
        <begin position="202"/>
        <end position="222"/>
    </location>
</feature>
<dbReference type="SMART" id="SM00054">
    <property type="entry name" value="EFh"/>
    <property type="match status" value="2"/>
</dbReference>
<evidence type="ECO:0000256" key="2">
    <source>
        <dbReference type="ARBA" id="ARBA00022475"/>
    </source>
</evidence>
<evidence type="ECO:0000256" key="5">
    <source>
        <dbReference type="ARBA" id="ARBA00022989"/>
    </source>
</evidence>
<feature type="transmembrane region" description="Helical" evidence="8">
    <location>
        <begin position="675"/>
        <end position="696"/>
    </location>
</feature>
<feature type="region of interest" description="Disordered" evidence="7">
    <location>
        <begin position="1066"/>
        <end position="1087"/>
    </location>
</feature>
<dbReference type="InterPro" id="IPR002048">
    <property type="entry name" value="EF_hand_dom"/>
</dbReference>
<dbReference type="AlphaFoldDB" id="W4GA86"/>
<keyword evidence="2" id="KW-1003">Cell membrane</keyword>
<dbReference type="PANTHER" id="PTHR30509:SF9">
    <property type="entry name" value="MULTIDRUG RESISTANCE PROTEIN MDTO"/>
    <property type="match status" value="1"/>
</dbReference>
<evidence type="ECO:0000313" key="10">
    <source>
        <dbReference type="EMBL" id="ETV76587.1"/>
    </source>
</evidence>
<gene>
    <name evidence="10" type="ORF">H257_09585</name>
</gene>
<dbReference type="STRING" id="112090.W4GA86"/>
<feature type="compositionally biased region" description="Low complexity" evidence="7">
    <location>
        <begin position="85"/>
        <end position="96"/>
    </location>
</feature>
<name>W4GA86_APHAT</name>
<sequence length="1157" mass="129481">MISSPRTPPRQEDDATGMQGPPAAAEPSAGFMRRSLSRLSHHSSSSTASLNQPLLPAITVIQRVVAGESTSVTPPSDAGLRQRQSSVVSNKSNKSNKNNEDNTTGKMKFNMGKARALGTDVKFRPDFKFNMELALRTAVGVLLASMVQTKYRKDNVQVPSNSHEKQWVFFPEWYILGGISYVAVATVFCCGRNIGSTVREVFQQLSGVGVALLYNLLLFSVFQPQVFDTKQAFLNATNDGTLTLISHAFSGSPYYVHEGDFYTILPFIMLFTMLVLVLPIETNTKKYAIGNNLFFALTLVSPNDFTNPSLPKAFGDALYKTPNLLSNLLVYSFLGILGAIIAQFMMWFPYPIFGIRKLQDQTLTCADTIQDLLNLIVDSYCFKNKDVDHMNFLRLKLKRKFDLATAKHAHMKSLLHDVWWEQLVGLHVPLRFKMSVTKPYIDLFGSLVDNLRAMTQAIQLERYERLHTLFMKSLQKQVYMIQVKATALLSEISTHVHDGHTHLDLRSLQELEKQIETLLQHFQATQTRIYKRESPSPKDVEANIPLNLFLFSLQSYCSSLLEFQSSFNTRTHKTNLRIARFVRKQLASYVDTSQYTRHKFETASKVWFAILCACFFSVYTFGYSSTTAGTVAYVMGNHIGGSFSVTANRVGGVVAGSIIPSVVLFYICSYSCWSNIAVSFFSNAILFVWVTFSMYIKWKDGFESYAGLVSAFTATNIMLKGCDGCAAGTLVTPTSSYSNLAQMSLGIVLFIVVELVFCPQSAIGLLRANVQQHMKLAQQAFLILFEQNVHNSGVMDQSTLDQVQDIVQKTMPALLADQAGLLYEAGFEPLLWKPPFSQAKYQAVLDCCQRLLNNTLVLFKLVTWFKFRIEQRHLTLHKKLDVEKITRKSHEAAHSVTAKEAWAFSTVELGRAIHDTFDTLYDLFGDNFMYADGDQTALFMQMKEAFRVADTDCSGEIDADEVRHMLEMVFALSGAVKVDAIDSYVHDFMEIVDADKSGKVSFDEFMDALERGLKLEVEVFQHRSKKVVGLASIAEGGEAGGVEEVEGAPVDNDDDHHHVVLQVGSGDVRSAPSPRTHRVSSGGASPLTRSHDMLNVDSFSLLEISQTMRTTYAQWLMEKNRFERVTMEELLLLNCLISGVSGIARNLALLEEMTVQQ</sequence>
<feature type="region of interest" description="Disordered" evidence="7">
    <location>
        <begin position="1"/>
        <end position="49"/>
    </location>
</feature>
<dbReference type="PROSITE" id="PS00018">
    <property type="entry name" value="EF_HAND_1"/>
    <property type="match status" value="2"/>
</dbReference>
<dbReference type="GeneID" id="20811581"/>
<feature type="domain" description="EF-hand" evidence="9">
    <location>
        <begin position="937"/>
        <end position="972"/>
    </location>
</feature>
<dbReference type="Pfam" id="PF13499">
    <property type="entry name" value="EF-hand_7"/>
    <property type="match status" value="1"/>
</dbReference>
<feature type="transmembrane region" description="Helical" evidence="8">
    <location>
        <begin position="261"/>
        <end position="280"/>
    </location>
</feature>
<dbReference type="InterPro" id="IPR011992">
    <property type="entry name" value="EF-hand-dom_pair"/>
</dbReference>
<evidence type="ECO:0000256" key="6">
    <source>
        <dbReference type="ARBA" id="ARBA00023136"/>
    </source>
</evidence>
<dbReference type="CDD" id="cd00051">
    <property type="entry name" value="EFh"/>
    <property type="match status" value="1"/>
</dbReference>
<evidence type="ECO:0000256" key="8">
    <source>
        <dbReference type="SAM" id="Phobius"/>
    </source>
</evidence>